<evidence type="ECO:0000259" key="4">
    <source>
        <dbReference type="PROSITE" id="PS51782"/>
    </source>
</evidence>
<dbReference type="InterPro" id="IPR000189">
    <property type="entry name" value="Transglyc_AS"/>
</dbReference>
<comment type="caution">
    <text evidence="5">The sequence shown here is derived from an EMBL/GenBank/DDBJ whole genome shotgun (WGS) entry which is preliminary data.</text>
</comment>
<feature type="compositionally biased region" description="Polar residues" evidence="2">
    <location>
        <begin position="505"/>
        <end position="515"/>
    </location>
</feature>
<dbReference type="RefSeq" id="WP_408154768.1">
    <property type="nucleotide sequence ID" value="NZ_JAQQFM010000002.1"/>
</dbReference>
<sequence length="515" mass="56927">MQRTFKKLALAALFLASSTPLLSLANDISIFPAPFNAINPELAANALPGMNDIDIWTRIRKGFGIPDLDNQLVENQTQWYSSRPDYIQRTTVRASRYLFHVVQELEKRGMPTELALLPFIESAFNPEALSTAKAAGMWQFIPSTGRDYNLKQNMFTDERRDVLASTDAALTYLQKLYGMFGDWQLALAAYNWGEGSVQRAVNRNLAAGLPIDFNTLSAQMPNETRNYVPKLQAVKNIIASPNTYNIALPKVDNQPYFVTIGKTRNIDVKVAAQLAELSLDEFKALNPQFNRPVIIGSDDTKILLPESNAEKFKANMSQWTQAFSNWTAHTVSSARERIETIASKFGTTPEVIRSVNQIPPRMVLKAGSTILVPKNSEESALETDITPELADSARLAIAPDAPETRRIYVKAGKRDTLAGIASRYRVSVADLKQWNGLHRDVIANGQRLQLNVPNHAAPVAQTRVAQARPHVVQKVAARKAVVVAKNNVRKAPPAARKVAPARTMSLASSSGSRKQ</sequence>
<dbReference type="InterPro" id="IPR018392">
    <property type="entry name" value="LysM"/>
</dbReference>
<evidence type="ECO:0000313" key="6">
    <source>
        <dbReference type="Proteomes" id="UP001629246"/>
    </source>
</evidence>
<protein>
    <submittedName>
        <fullName evidence="5">Transglycosylase SLT domain-containing protein</fullName>
    </submittedName>
</protein>
<feature type="chain" id="PRO_5045066439" evidence="3">
    <location>
        <begin position="26"/>
        <end position="515"/>
    </location>
</feature>
<dbReference type="Pfam" id="PF01476">
    <property type="entry name" value="LysM"/>
    <property type="match status" value="2"/>
</dbReference>
<feature type="domain" description="LysM" evidence="4">
    <location>
        <begin position="407"/>
        <end position="450"/>
    </location>
</feature>
<evidence type="ECO:0000256" key="1">
    <source>
        <dbReference type="ARBA" id="ARBA00007734"/>
    </source>
</evidence>
<dbReference type="CDD" id="cd16894">
    <property type="entry name" value="MltD-like"/>
    <property type="match status" value="1"/>
</dbReference>
<dbReference type="Gene3D" id="3.10.350.10">
    <property type="entry name" value="LysM domain"/>
    <property type="match status" value="2"/>
</dbReference>
<evidence type="ECO:0000256" key="2">
    <source>
        <dbReference type="SAM" id="MobiDB-lite"/>
    </source>
</evidence>
<comment type="similarity">
    <text evidence="1">Belongs to the transglycosylase Slt family.</text>
</comment>
<feature type="compositionally biased region" description="Low complexity" evidence="2">
    <location>
        <begin position="493"/>
        <end position="502"/>
    </location>
</feature>
<dbReference type="SMART" id="SM00257">
    <property type="entry name" value="LysM"/>
    <property type="match status" value="2"/>
</dbReference>
<evidence type="ECO:0000256" key="3">
    <source>
        <dbReference type="SAM" id="SignalP"/>
    </source>
</evidence>
<dbReference type="PANTHER" id="PTHR37423">
    <property type="entry name" value="SOLUBLE LYTIC MUREIN TRANSGLYCOSYLASE-RELATED"/>
    <property type="match status" value="1"/>
</dbReference>
<dbReference type="PROSITE" id="PS00922">
    <property type="entry name" value="TRANSGLYCOSYLASE"/>
    <property type="match status" value="1"/>
</dbReference>
<dbReference type="InterPro" id="IPR023346">
    <property type="entry name" value="Lysozyme-like_dom_sf"/>
</dbReference>
<gene>
    <name evidence="5" type="ORF">PQR62_03245</name>
</gene>
<organism evidence="5 6">
    <name type="scientific">Herbaspirillum lusitanum</name>
    <dbReference type="NCBI Taxonomy" id="213312"/>
    <lineage>
        <taxon>Bacteria</taxon>
        <taxon>Pseudomonadati</taxon>
        <taxon>Pseudomonadota</taxon>
        <taxon>Betaproteobacteria</taxon>
        <taxon>Burkholderiales</taxon>
        <taxon>Oxalobacteraceae</taxon>
        <taxon>Herbaspirillum</taxon>
    </lineage>
</organism>
<keyword evidence="3" id="KW-0732">Signal</keyword>
<dbReference type="PANTHER" id="PTHR37423:SF2">
    <property type="entry name" value="MEMBRANE-BOUND LYTIC MUREIN TRANSGLYCOSYLASE C"/>
    <property type="match status" value="1"/>
</dbReference>
<feature type="signal peptide" evidence="3">
    <location>
        <begin position="1"/>
        <end position="25"/>
    </location>
</feature>
<evidence type="ECO:0000313" key="5">
    <source>
        <dbReference type="EMBL" id="MFL9923267.1"/>
    </source>
</evidence>
<keyword evidence="6" id="KW-1185">Reference proteome</keyword>
<dbReference type="Pfam" id="PF01464">
    <property type="entry name" value="SLT"/>
    <property type="match status" value="1"/>
</dbReference>
<dbReference type="InterPro" id="IPR008258">
    <property type="entry name" value="Transglycosylase_SLT_dom_1"/>
</dbReference>
<name>A0ABW9A6H6_9BURK</name>
<dbReference type="PROSITE" id="PS51782">
    <property type="entry name" value="LYSM"/>
    <property type="match status" value="2"/>
</dbReference>
<accession>A0ABW9A6H6</accession>
<feature type="region of interest" description="Disordered" evidence="2">
    <location>
        <begin position="493"/>
        <end position="515"/>
    </location>
</feature>
<dbReference type="CDD" id="cd00118">
    <property type="entry name" value="LysM"/>
    <property type="match status" value="1"/>
</dbReference>
<dbReference type="SUPFAM" id="SSF53955">
    <property type="entry name" value="Lysozyme-like"/>
    <property type="match status" value="1"/>
</dbReference>
<proteinExistence type="inferred from homology"/>
<dbReference type="InterPro" id="IPR036779">
    <property type="entry name" value="LysM_dom_sf"/>
</dbReference>
<reference evidence="5 6" key="1">
    <citation type="journal article" date="2024" name="Chem. Sci.">
        <title>Discovery of megapolipeptins by genome mining of a Burkholderiales bacteria collection.</title>
        <authorList>
            <person name="Paulo B.S."/>
            <person name="Recchia M.J.J."/>
            <person name="Lee S."/>
            <person name="Fergusson C.H."/>
            <person name="Romanowski S.B."/>
            <person name="Hernandez A."/>
            <person name="Krull N."/>
            <person name="Liu D.Y."/>
            <person name="Cavanagh H."/>
            <person name="Bos A."/>
            <person name="Gray C.A."/>
            <person name="Murphy B.T."/>
            <person name="Linington R.G."/>
            <person name="Eustaquio A.S."/>
        </authorList>
    </citation>
    <scope>NUCLEOTIDE SEQUENCE [LARGE SCALE GENOMIC DNA]</scope>
    <source>
        <strain evidence="5 6">RL21-008-BIB-A</strain>
    </source>
</reference>
<dbReference type="Proteomes" id="UP001629246">
    <property type="component" value="Unassembled WGS sequence"/>
</dbReference>
<feature type="domain" description="LysM" evidence="4">
    <location>
        <begin position="327"/>
        <end position="372"/>
    </location>
</feature>
<dbReference type="EMBL" id="JAQQFM010000002">
    <property type="protein sequence ID" value="MFL9923267.1"/>
    <property type="molecule type" value="Genomic_DNA"/>
</dbReference>
<dbReference type="Gene3D" id="1.10.530.10">
    <property type="match status" value="1"/>
</dbReference>
<dbReference type="SUPFAM" id="SSF54106">
    <property type="entry name" value="LysM domain"/>
    <property type="match status" value="1"/>
</dbReference>